<evidence type="ECO:0000256" key="1">
    <source>
        <dbReference type="ARBA" id="ARBA00001966"/>
    </source>
</evidence>
<dbReference type="Pfam" id="PF15628">
    <property type="entry name" value="RRM_DME"/>
    <property type="match status" value="1"/>
</dbReference>
<evidence type="ECO:0000256" key="8">
    <source>
        <dbReference type="ARBA" id="ARBA00023125"/>
    </source>
</evidence>
<dbReference type="GO" id="GO:0051539">
    <property type="term" value="F:4 iron, 4 sulfur cluster binding"/>
    <property type="evidence" value="ECO:0007669"/>
    <property type="project" value="UniProtKB-KW"/>
</dbReference>
<dbReference type="Gene3D" id="1.10.340.30">
    <property type="entry name" value="Hypothetical protein, domain 2"/>
    <property type="match status" value="1"/>
</dbReference>
<feature type="region of interest" description="Disordered" evidence="10">
    <location>
        <begin position="629"/>
        <end position="651"/>
    </location>
</feature>
<evidence type="ECO:0000256" key="9">
    <source>
        <dbReference type="ARBA" id="ARBA00023242"/>
    </source>
</evidence>
<keyword evidence="12" id="KW-1185">Reference proteome</keyword>
<evidence type="ECO:0000256" key="2">
    <source>
        <dbReference type="ARBA" id="ARBA00004123"/>
    </source>
</evidence>
<keyword evidence="5" id="KW-0479">Metal-binding</keyword>
<dbReference type="GO" id="GO:0046872">
    <property type="term" value="F:metal ion binding"/>
    <property type="evidence" value="ECO:0007669"/>
    <property type="project" value="UniProtKB-KW"/>
</dbReference>
<evidence type="ECO:0000256" key="3">
    <source>
        <dbReference type="ARBA" id="ARBA00005646"/>
    </source>
</evidence>
<evidence type="ECO:0000256" key="7">
    <source>
        <dbReference type="ARBA" id="ARBA00023014"/>
    </source>
</evidence>
<gene>
    <name evidence="13" type="primary">LOC120258784</name>
</gene>
<evidence type="ECO:0000256" key="5">
    <source>
        <dbReference type="ARBA" id="ARBA00022723"/>
    </source>
</evidence>
<dbReference type="GO" id="GO:0003677">
    <property type="term" value="F:DNA binding"/>
    <property type="evidence" value="ECO:0007669"/>
    <property type="project" value="UniProtKB-KW"/>
</dbReference>
<dbReference type="SMART" id="SM00525">
    <property type="entry name" value="FES"/>
    <property type="match status" value="1"/>
</dbReference>
<keyword evidence="8" id="KW-0238">DNA-binding</keyword>
<dbReference type="SMART" id="SM00478">
    <property type="entry name" value="ENDO3c"/>
    <property type="match status" value="1"/>
</dbReference>
<evidence type="ECO:0000313" key="13">
    <source>
        <dbReference type="RefSeq" id="XP_039122152.1"/>
    </source>
</evidence>
<dbReference type="RefSeq" id="XP_039122152.1">
    <property type="nucleotide sequence ID" value="XM_039266218.1"/>
</dbReference>
<dbReference type="GO" id="GO:0019104">
    <property type="term" value="F:DNA N-glycosylase activity"/>
    <property type="evidence" value="ECO:0007669"/>
    <property type="project" value="InterPro"/>
</dbReference>
<keyword evidence="6" id="KW-0408">Iron</keyword>
<protein>
    <submittedName>
        <fullName evidence="13">Protein ROS1A-like</fullName>
    </submittedName>
</protein>
<dbReference type="GO" id="GO:0141166">
    <property type="term" value="P:chromosomal 5-methylcytosine DNA demethylation pathway"/>
    <property type="evidence" value="ECO:0007669"/>
    <property type="project" value="InterPro"/>
</dbReference>
<accession>A0AB40B4H1</accession>
<keyword evidence="9" id="KW-0539">Nucleus</keyword>
<comment type="similarity">
    <text evidence="3">Belongs to the DNA glycosylase family. DEMETER subfamily.</text>
</comment>
<dbReference type="PANTHER" id="PTHR46213">
    <property type="entry name" value="TRANSCRIPTIONAL ACTIVATOR DEMETER"/>
    <property type="match status" value="1"/>
</dbReference>
<dbReference type="GO" id="GO:0006284">
    <property type="term" value="P:base-excision repair"/>
    <property type="evidence" value="ECO:0007669"/>
    <property type="project" value="InterPro"/>
</dbReference>
<dbReference type="SUPFAM" id="SSF48150">
    <property type="entry name" value="DNA-glycosylase"/>
    <property type="match status" value="1"/>
</dbReference>
<dbReference type="InterPro" id="IPR028925">
    <property type="entry name" value="RRM_DME"/>
</dbReference>
<sequence>MNMDEKENSQDMNHDFVKNNEVILEKKIRKRKPRRKKITSKIYKNDGPLKGTNLVIPKSVRKKEKLGKRQNGRKRKHADDFASETIHPNESTAFKGIDEQNIDGGFSIQHSLKLDNVNSQYIYTHSRIDSTHTCKKFEEEQNLLTPLSRRQLLKKQLESFRRRKSAMSGIQNETFMPTQHISPYQIDLNVALSNNTTCLNGNIKFSSFPKFHKRRRTEKEASSPTIFLRYKILTFAAAHRLMTPTMLEMLRNVLEFRRVEVKNKRFDLSFQTFSLNDIESNDVYRQSTTIISTPVKVRQIQEKRAPVEHQELALIPYVHPLSSLEQNLNHDVNKNGRQKSINNHQGALVPYTGVGAMVPYKRQPNRYRLVVALDPKNTWLWNCFASNEQLPEDGTFDYETKTWWENERRIFQGHAESFLAKIRLIQGNRRFSKWKGSVVDSVVGVFLTQNVSDLLSSSSFMNLIARFPLKSKENASESHSVEASSIGISISTIEKKDKCGEVADDTKEDVSCSQNSVDTAFSSTNDLARIPIEIEDSEKFLSNCSTVAPCKNCMQSSFCSDIEDFLGNYSRCQFLSEESLVSASKSTSFTDFRSKGEHLQKEIQHPKILGENLGALKVPDFHLKEVRRMSSKNSKMTPRAKKSTADSKNNNNIDWERLRKEISHNLPSKERSNDYMDSADWEAVSQADVGIIADAIRLRGQHNILATRIKNFLNRVAKDHGSIDLEWLRHISPDKAKEYLQSIDGLGLKSVDCVRLLALHFKAFPVDTNIARILVRLGWIPLQPLPESAQLHAIDQYPIMGTIQEYLWPRLWTLDQPTLYELHYQLITFGKVFCTKKNPNCNACPMRNECKHFASAYANAKKLLTGPEEKSSVNSVYSSISSIDPFTSSSQSSIAKMERGQVSKKLTYIPCEPIIEEPFSPEPAVEFEHLELNQSNYFEDCSYNLDQDDTLDLNLIGASQNFEHINQAKNTESEEAENSNLALTATPFVSFLMPALKSVNKFRTKHYVYELPSNHPLLEGMDELEKNDEYRYLFAIWKPGENAESTEPPVNHCSFQTFDELCDNKACFRCNSIREAKSETVRGTLLIPCRTAMRGRFPLNGTYFQVNEVFADNKSSKDPIVVPRSWLWNLRRKICYFGTGISTIFRDLTTEEIQFCMSQGTVCVRGFDRETRRVELLYKRLHVPASQATKKKSKPENKD</sequence>
<proteinExistence type="inferred from homology"/>
<dbReference type="InterPro" id="IPR011257">
    <property type="entry name" value="DNA_glycosylase"/>
</dbReference>
<dbReference type="CDD" id="cd00056">
    <property type="entry name" value="ENDO3c"/>
    <property type="match status" value="1"/>
</dbReference>
<keyword evidence="4" id="KW-0004">4Fe-4S</keyword>
<dbReference type="GO" id="GO:0035514">
    <property type="term" value="F:DNA demethylase activity"/>
    <property type="evidence" value="ECO:0007669"/>
    <property type="project" value="InterPro"/>
</dbReference>
<dbReference type="Pfam" id="PF15629">
    <property type="entry name" value="Perm-CXXC"/>
    <property type="match status" value="1"/>
</dbReference>
<comment type="subcellular location">
    <subcellularLocation>
        <location evidence="2">Nucleus</location>
    </subcellularLocation>
</comment>
<comment type="cofactor">
    <cofactor evidence="1">
        <name>[4Fe-4S] cluster</name>
        <dbReference type="ChEBI" id="CHEBI:49883"/>
    </cofactor>
</comment>
<dbReference type="InterPro" id="IPR028924">
    <property type="entry name" value="Perm-CXXC"/>
</dbReference>
<dbReference type="InterPro" id="IPR003265">
    <property type="entry name" value="HhH-GPD_domain"/>
</dbReference>
<evidence type="ECO:0000259" key="11">
    <source>
        <dbReference type="SMART" id="SM00478"/>
    </source>
</evidence>
<name>A0AB40B4H1_DIOCR</name>
<evidence type="ECO:0000256" key="10">
    <source>
        <dbReference type="SAM" id="MobiDB-lite"/>
    </source>
</evidence>
<dbReference type="Gene3D" id="1.10.1670.10">
    <property type="entry name" value="Helix-hairpin-Helix base-excision DNA repair enzymes (C-terminal)"/>
    <property type="match status" value="1"/>
</dbReference>
<dbReference type="InterPro" id="IPR044811">
    <property type="entry name" value="DME/ROS1"/>
</dbReference>
<feature type="domain" description="HhH-GPD" evidence="11">
    <location>
        <begin position="662"/>
        <end position="832"/>
    </location>
</feature>
<dbReference type="InterPro" id="IPR023170">
    <property type="entry name" value="HhH_base_excis_C"/>
</dbReference>
<keyword evidence="7" id="KW-0411">Iron-sulfur</keyword>
<dbReference type="GeneID" id="120258784"/>
<reference evidence="13" key="1">
    <citation type="submission" date="2025-08" db="UniProtKB">
        <authorList>
            <consortium name="RefSeq"/>
        </authorList>
    </citation>
    <scope>IDENTIFICATION</scope>
</reference>
<dbReference type="GO" id="GO:0005634">
    <property type="term" value="C:nucleus"/>
    <property type="evidence" value="ECO:0007669"/>
    <property type="project" value="UniProtKB-SubCell"/>
</dbReference>
<evidence type="ECO:0000256" key="4">
    <source>
        <dbReference type="ARBA" id="ARBA00022485"/>
    </source>
</evidence>
<dbReference type="Proteomes" id="UP001515500">
    <property type="component" value="Chromosome 4"/>
</dbReference>
<evidence type="ECO:0000313" key="12">
    <source>
        <dbReference type="Proteomes" id="UP001515500"/>
    </source>
</evidence>
<organism evidence="12 13">
    <name type="scientific">Dioscorea cayennensis subsp. rotundata</name>
    <name type="common">White Guinea yam</name>
    <name type="synonym">Dioscorea rotundata</name>
    <dbReference type="NCBI Taxonomy" id="55577"/>
    <lineage>
        <taxon>Eukaryota</taxon>
        <taxon>Viridiplantae</taxon>
        <taxon>Streptophyta</taxon>
        <taxon>Embryophyta</taxon>
        <taxon>Tracheophyta</taxon>
        <taxon>Spermatophyta</taxon>
        <taxon>Magnoliopsida</taxon>
        <taxon>Liliopsida</taxon>
        <taxon>Dioscoreales</taxon>
        <taxon>Dioscoreaceae</taxon>
        <taxon>Dioscorea</taxon>
    </lineage>
</organism>
<dbReference type="InterPro" id="IPR003651">
    <property type="entry name" value="Endonuclease3_FeS-loop_motif"/>
</dbReference>
<dbReference type="AlphaFoldDB" id="A0AB40B4H1"/>
<evidence type="ECO:0000256" key="6">
    <source>
        <dbReference type="ARBA" id="ARBA00023004"/>
    </source>
</evidence>
<dbReference type="PANTHER" id="PTHR46213:SF4">
    <property type="entry name" value="OS02G0496500 PROTEIN"/>
    <property type="match status" value="1"/>
</dbReference>